<dbReference type="PANTHER" id="PTHR30154">
    <property type="entry name" value="LEUCINE-RESPONSIVE REGULATORY PROTEIN"/>
    <property type="match status" value="1"/>
</dbReference>
<reference evidence="6 7" key="1">
    <citation type="submission" date="2023-04" db="EMBL/GenBank/DDBJ databases">
        <title>Jannaschia ovalis sp. nov., a marine bacterium isolated from sea tidal flat.</title>
        <authorList>
            <person name="Kwon D.Y."/>
            <person name="Kim J.-J."/>
        </authorList>
    </citation>
    <scope>NUCLEOTIDE SEQUENCE [LARGE SCALE GENOMIC DNA]</scope>
    <source>
        <strain evidence="6 7">GRR-S6-38</strain>
    </source>
</reference>
<dbReference type="Pfam" id="PF13404">
    <property type="entry name" value="HTH_AsnC-type"/>
    <property type="match status" value="1"/>
</dbReference>
<protein>
    <submittedName>
        <fullName evidence="6">Lrp/AsnC ligand binding domain-containing protein</fullName>
    </submittedName>
</protein>
<evidence type="ECO:0000256" key="3">
    <source>
        <dbReference type="ARBA" id="ARBA00023159"/>
    </source>
</evidence>
<evidence type="ECO:0000313" key="7">
    <source>
        <dbReference type="Proteomes" id="UP001243420"/>
    </source>
</evidence>
<name>A0ABY8LIG3_9RHOB</name>
<dbReference type="InterPro" id="IPR011991">
    <property type="entry name" value="ArsR-like_HTH"/>
</dbReference>
<dbReference type="RefSeq" id="WP_279967248.1">
    <property type="nucleotide sequence ID" value="NZ_CP122537.1"/>
</dbReference>
<keyword evidence="1" id="KW-0805">Transcription regulation</keyword>
<dbReference type="InterPro" id="IPR011008">
    <property type="entry name" value="Dimeric_a/b-barrel"/>
</dbReference>
<dbReference type="PANTHER" id="PTHR30154:SF0">
    <property type="entry name" value="LEUCINE-RESPONSIVE REGULATORY PROTEIN"/>
    <property type="match status" value="1"/>
</dbReference>
<evidence type="ECO:0000256" key="4">
    <source>
        <dbReference type="ARBA" id="ARBA00023163"/>
    </source>
</evidence>
<dbReference type="InterPro" id="IPR000485">
    <property type="entry name" value="AsnC-type_HTH_dom"/>
</dbReference>
<dbReference type="Pfam" id="PF01037">
    <property type="entry name" value="AsnC_trans_reg"/>
    <property type="match status" value="1"/>
</dbReference>
<feature type="domain" description="HTH asnC-type" evidence="5">
    <location>
        <begin position="5"/>
        <end position="66"/>
    </location>
</feature>
<keyword evidence="7" id="KW-1185">Reference proteome</keyword>
<dbReference type="InterPro" id="IPR019888">
    <property type="entry name" value="Tscrpt_reg_AsnC-like"/>
</dbReference>
<dbReference type="EMBL" id="CP122537">
    <property type="protein sequence ID" value="WGH80190.1"/>
    <property type="molecule type" value="Genomic_DNA"/>
</dbReference>
<dbReference type="Proteomes" id="UP001243420">
    <property type="component" value="Chromosome"/>
</dbReference>
<keyword evidence="2" id="KW-0238">DNA-binding</keyword>
<evidence type="ECO:0000256" key="1">
    <source>
        <dbReference type="ARBA" id="ARBA00023015"/>
    </source>
</evidence>
<dbReference type="InterPro" id="IPR036388">
    <property type="entry name" value="WH-like_DNA-bd_sf"/>
</dbReference>
<gene>
    <name evidence="6" type="ORF">P8627_07970</name>
</gene>
<dbReference type="Gene3D" id="3.30.70.920">
    <property type="match status" value="1"/>
</dbReference>
<organism evidence="6 7">
    <name type="scientific">Jannaschia ovalis</name>
    <dbReference type="NCBI Taxonomy" id="3038773"/>
    <lineage>
        <taxon>Bacteria</taxon>
        <taxon>Pseudomonadati</taxon>
        <taxon>Pseudomonadota</taxon>
        <taxon>Alphaproteobacteria</taxon>
        <taxon>Rhodobacterales</taxon>
        <taxon>Roseobacteraceae</taxon>
        <taxon>Jannaschia</taxon>
    </lineage>
</organism>
<dbReference type="SUPFAM" id="SSF46785">
    <property type="entry name" value="Winged helix' DNA-binding domain"/>
    <property type="match status" value="1"/>
</dbReference>
<proteinExistence type="predicted"/>
<dbReference type="PROSITE" id="PS50956">
    <property type="entry name" value="HTH_ASNC_2"/>
    <property type="match status" value="1"/>
</dbReference>
<dbReference type="InterPro" id="IPR036390">
    <property type="entry name" value="WH_DNA-bd_sf"/>
</dbReference>
<sequence>MISPLDPTDRRILAALQADGRIPVTALAERVGLSANAVSERMRRMHRDGVIEGYGVRLSPAALGLSLTAFIEVKLERIAADVFDQFAAAIRDLPAIEECHMVAGGFDYLLKTRHRDMDAYRAFLSDELLTLPGLRETRTYVVMERVIEAGAMRLR</sequence>
<dbReference type="PRINTS" id="PR00033">
    <property type="entry name" value="HTHASNC"/>
</dbReference>
<accession>A0ABY8LIG3</accession>
<dbReference type="SMART" id="SM00344">
    <property type="entry name" value="HTH_ASNC"/>
    <property type="match status" value="1"/>
</dbReference>
<dbReference type="InterPro" id="IPR019887">
    <property type="entry name" value="Tscrpt_reg_AsnC/Lrp_C"/>
</dbReference>
<evidence type="ECO:0000259" key="5">
    <source>
        <dbReference type="PROSITE" id="PS50956"/>
    </source>
</evidence>
<dbReference type="SUPFAM" id="SSF54909">
    <property type="entry name" value="Dimeric alpha+beta barrel"/>
    <property type="match status" value="1"/>
</dbReference>
<evidence type="ECO:0000313" key="6">
    <source>
        <dbReference type="EMBL" id="WGH80190.1"/>
    </source>
</evidence>
<dbReference type="CDD" id="cd00090">
    <property type="entry name" value="HTH_ARSR"/>
    <property type="match status" value="1"/>
</dbReference>
<evidence type="ECO:0000256" key="2">
    <source>
        <dbReference type="ARBA" id="ARBA00023125"/>
    </source>
</evidence>
<dbReference type="Gene3D" id="1.10.10.10">
    <property type="entry name" value="Winged helix-like DNA-binding domain superfamily/Winged helix DNA-binding domain"/>
    <property type="match status" value="1"/>
</dbReference>
<keyword evidence="4" id="KW-0804">Transcription</keyword>
<keyword evidence="3" id="KW-0010">Activator</keyword>